<proteinExistence type="predicted"/>
<dbReference type="Proteomes" id="UP000009342">
    <property type="component" value="Unassembled WGS sequence"/>
</dbReference>
<accession>A0ABM9Q8N6</accession>
<dbReference type="EMBL" id="CAKZ01000116">
    <property type="protein sequence ID" value="CCJ81854.1"/>
    <property type="molecule type" value="Genomic_DNA"/>
</dbReference>
<reference evidence="2" key="1">
    <citation type="journal article" date="2012" name="PLoS ONE">
        <title>Comparative analysis of genome sequences covering the seven cronobacter species.</title>
        <authorList>
            <person name="Joseph S."/>
            <person name="Desai P."/>
            <person name="Ji Y."/>
            <person name="Cummings C.A."/>
            <person name="Shih R."/>
            <person name="Degoricija L."/>
            <person name="Rico A."/>
            <person name="Brzoska P."/>
            <person name="Hamby S.E."/>
            <person name="Masood N."/>
            <person name="Hariri S."/>
            <person name="Sonbol H."/>
            <person name="Chuzhanova N."/>
            <person name="McClelland M."/>
            <person name="Furtado M.R."/>
            <person name="Forsythe S.J."/>
        </authorList>
    </citation>
    <scope>NUCLEOTIDE SEQUENCE [LARGE SCALE GENOMIC DNA]</scope>
    <source>
        <strain evidence="2">1210</strain>
    </source>
</reference>
<protein>
    <submittedName>
        <fullName evidence="1">Uncharacterized protein</fullName>
    </submittedName>
</protein>
<evidence type="ECO:0000313" key="2">
    <source>
        <dbReference type="Proteomes" id="UP000009342"/>
    </source>
</evidence>
<gene>
    <name evidence="1" type="ORF">BN134_2612</name>
</gene>
<organism evidence="1 2">
    <name type="scientific">Cronobacter dublinensis 1210</name>
    <dbReference type="NCBI Taxonomy" id="1208656"/>
    <lineage>
        <taxon>Bacteria</taxon>
        <taxon>Pseudomonadati</taxon>
        <taxon>Pseudomonadota</taxon>
        <taxon>Gammaproteobacteria</taxon>
        <taxon>Enterobacterales</taxon>
        <taxon>Enterobacteriaceae</taxon>
        <taxon>Cronobacter</taxon>
    </lineage>
</organism>
<comment type="caution">
    <text evidence="1">The sequence shown here is derived from an EMBL/GenBank/DDBJ whole genome shotgun (WGS) entry which is preliminary data.</text>
</comment>
<sequence>MIINNRILITVFHDISLYDFQLLFLECVMAEARKKRLQRPTQKEAPKN</sequence>
<keyword evidence="2" id="KW-1185">Reference proteome</keyword>
<name>A0ABM9Q8N6_9ENTR</name>
<evidence type="ECO:0000313" key="1">
    <source>
        <dbReference type="EMBL" id="CCJ81854.1"/>
    </source>
</evidence>